<dbReference type="InterPro" id="IPR027417">
    <property type="entry name" value="P-loop_NTPase"/>
</dbReference>
<dbReference type="GO" id="GO:0005525">
    <property type="term" value="F:GTP binding"/>
    <property type="evidence" value="ECO:0007669"/>
    <property type="project" value="UniProtKB-KW"/>
</dbReference>
<protein>
    <recommendedName>
        <fullName evidence="7">Dynamin N-terminal domain-containing protein</fullName>
    </recommendedName>
</protein>
<dbReference type="InterPro" id="IPR045063">
    <property type="entry name" value="Dynamin_N"/>
</dbReference>
<keyword evidence="9" id="KW-1185">Reference proteome</keyword>
<comment type="subcellular location">
    <subcellularLocation>
        <location evidence="1">Membrane</location>
    </subcellularLocation>
</comment>
<evidence type="ECO:0000256" key="1">
    <source>
        <dbReference type="ARBA" id="ARBA00004370"/>
    </source>
</evidence>
<keyword evidence="6" id="KW-0175">Coiled coil</keyword>
<feature type="coiled-coil region" evidence="6">
    <location>
        <begin position="39"/>
        <end position="66"/>
    </location>
</feature>
<dbReference type="PANTHER" id="PTHR10465">
    <property type="entry name" value="TRANSMEMBRANE GTPASE FZO1"/>
    <property type="match status" value="1"/>
</dbReference>
<keyword evidence="4" id="KW-0342">GTP-binding</keyword>
<reference evidence="8 9" key="1">
    <citation type="submission" date="2015-04" db="EMBL/GenBank/DDBJ databases">
        <title>Complete genome sequence of Schizopora paradoxa KUC8140, a cosmopolitan wood degrader in East Asia.</title>
        <authorList>
            <consortium name="DOE Joint Genome Institute"/>
            <person name="Min B."/>
            <person name="Park H."/>
            <person name="Jang Y."/>
            <person name="Kim J.-J."/>
            <person name="Kim K.H."/>
            <person name="Pangilinan J."/>
            <person name="Lipzen A."/>
            <person name="Riley R."/>
            <person name="Grigoriev I.V."/>
            <person name="Spatafora J.W."/>
            <person name="Choi I.-G."/>
        </authorList>
    </citation>
    <scope>NUCLEOTIDE SEQUENCE [LARGE SCALE GENOMIC DNA]</scope>
    <source>
        <strain evidence="8 9">KUC8140</strain>
    </source>
</reference>
<keyword evidence="2" id="KW-0547">Nucleotide-binding</keyword>
<evidence type="ECO:0000256" key="4">
    <source>
        <dbReference type="ARBA" id="ARBA00023134"/>
    </source>
</evidence>
<evidence type="ECO:0000256" key="3">
    <source>
        <dbReference type="ARBA" id="ARBA00022801"/>
    </source>
</evidence>
<proteinExistence type="predicted"/>
<dbReference type="GO" id="GO:0007005">
    <property type="term" value="P:mitochondrion organization"/>
    <property type="evidence" value="ECO:0007669"/>
    <property type="project" value="UniProtKB-ARBA"/>
</dbReference>
<dbReference type="PANTHER" id="PTHR10465:SF0">
    <property type="entry name" value="SARCALUMENIN"/>
    <property type="match status" value="1"/>
</dbReference>
<organism evidence="8 9">
    <name type="scientific">Schizopora paradoxa</name>
    <dbReference type="NCBI Taxonomy" id="27342"/>
    <lineage>
        <taxon>Eukaryota</taxon>
        <taxon>Fungi</taxon>
        <taxon>Dikarya</taxon>
        <taxon>Basidiomycota</taxon>
        <taxon>Agaricomycotina</taxon>
        <taxon>Agaricomycetes</taxon>
        <taxon>Hymenochaetales</taxon>
        <taxon>Schizoporaceae</taxon>
        <taxon>Schizopora</taxon>
    </lineage>
</organism>
<name>A0A0H2RW60_9AGAM</name>
<evidence type="ECO:0000256" key="5">
    <source>
        <dbReference type="ARBA" id="ARBA00023136"/>
    </source>
</evidence>
<dbReference type="Pfam" id="PF00350">
    <property type="entry name" value="Dynamin_N"/>
    <property type="match status" value="1"/>
</dbReference>
<keyword evidence="5" id="KW-0472">Membrane</keyword>
<accession>A0A0H2RW60</accession>
<dbReference type="GO" id="GO:0003924">
    <property type="term" value="F:GTPase activity"/>
    <property type="evidence" value="ECO:0007669"/>
    <property type="project" value="InterPro"/>
</dbReference>
<evidence type="ECO:0000313" key="8">
    <source>
        <dbReference type="EMBL" id="KLO16285.1"/>
    </source>
</evidence>
<dbReference type="Gene3D" id="3.40.50.300">
    <property type="entry name" value="P-loop containing nucleotide triphosphate hydrolases"/>
    <property type="match status" value="1"/>
</dbReference>
<keyword evidence="3" id="KW-0378">Hydrolase</keyword>
<feature type="domain" description="Dynamin N-terminal" evidence="7">
    <location>
        <begin position="328"/>
        <end position="564"/>
    </location>
</feature>
<dbReference type="GO" id="GO:0016020">
    <property type="term" value="C:membrane"/>
    <property type="evidence" value="ECO:0007669"/>
    <property type="project" value="UniProtKB-SubCell"/>
</dbReference>
<gene>
    <name evidence="8" type="ORF">SCHPADRAFT_901671</name>
</gene>
<evidence type="ECO:0000313" key="9">
    <source>
        <dbReference type="Proteomes" id="UP000053477"/>
    </source>
</evidence>
<evidence type="ECO:0000256" key="6">
    <source>
        <dbReference type="SAM" id="Coils"/>
    </source>
</evidence>
<dbReference type="AlphaFoldDB" id="A0A0H2RW60"/>
<dbReference type="InterPro" id="IPR027094">
    <property type="entry name" value="Mitofusin_fam"/>
</dbReference>
<dbReference type="Proteomes" id="UP000053477">
    <property type="component" value="Unassembled WGS sequence"/>
</dbReference>
<dbReference type="InParanoid" id="A0A0H2RW60"/>
<evidence type="ECO:0000256" key="2">
    <source>
        <dbReference type="ARBA" id="ARBA00022741"/>
    </source>
</evidence>
<sequence>MDPVSLSTMGLKAVAEVTKALLEKAEQVEHLRKRESKFARQYKKSINDLAAEAEDIQARMNVTVQQGNTRAIAKLLSNEEGSTALKKLVTMLDTTRGFLTKQDAAANKMIGILRRKKRNMLTDALGVDDEEVAFDGVMKDATTSLETHRTDLKRQYDHFNSLYTVFLTAPSQILSRTPSPAGRMEERQERNRIVQNDIQMRFYKSPFQFTLTDAAAVDIAREVDITRGRSSRSDSYVSMMEEMGRNWVEDGLPTTTELSVTNLAEIQASLLERLLSSIRFELAEYSLKSTIGESDDGVTNDLRCAHLALMQSTMLREIERIRTRRFSVAFCGMVKAGKSLFLNALAGQNLLPSDDLPATAWPCRLLHVKGLREPCLTLDPKYFRSCIKELRAKGYGNMMKNYKPPRDNDAYSALFDDPNAAVVSKGLTSNTIRDANEKREIFKNWNDLHTKTKENLLRFEQPNFTLPDEATGREDVIDLLALVNDIIRLCGRFNIKKPHNKPDKWPLLKVEFESLRDHNLDSDFEFIDLPGVGESGGEFHEFQDLVREVAKEVNAVVPIVSFKEIPKEDWRQQLPDIVKAGLQRPPDLVLCTHLDYAKDRAYELVGSVAKTFWPKMPTDDGRNKVLSTATRMGISSRLLLKMSERQKPKFRDIWEEDSILYDCALKVLGDWQSEKTYNGLSIDIWRQTLKDQLEKSGLPKSILRLVKDMVVTSHLRILGDENTVMCKQLRKAIVNQHRLLLEMQRSREDHEKAYTEFQEVSQKYQAVLDEWEAERAKGKLKSNDNLLKGFKHTQSESSKKVNELVEAKIKEFRDYGKLKLTPPEDGGGPQLTFPHPIDAEEFLKEVQLGAVDVLTKAKKDLVEFVRTLASKAHAVYFKSLREKIKTHMTDDKLQVALKEDIITELSEKGASIENLTMVNIRQKVMHTIAVRHTGASAYRAIQDAVAKPFLKQRPVDAFLEADHDIDEDSEKSTVGSRDGDGRRRSVDDLGFMLRAPITVVASLSWLLGSGVWPFMKQSEKIVMDKQEFMEQLQKQLLARIFENLQKEGQVTLAAMMDSSWTAAKSVVEDELKSEEQRYGSEGTLKSKPVSEEKLAASLAALLNFVAAESAMAKLQTHLQTIQL</sequence>
<dbReference type="EMBL" id="KQ085918">
    <property type="protein sequence ID" value="KLO16285.1"/>
    <property type="molecule type" value="Genomic_DNA"/>
</dbReference>
<evidence type="ECO:0000259" key="7">
    <source>
        <dbReference type="Pfam" id="PF00350"/>
    </source>
</evidence>
<dbReference type="OrthoDB" id="3248936at2759"/>
<dbReference type="SUPFAM" id="SSF52540">
    <property type="entry name" value="P-loop containing nucleoside triphosphate hydrolases"/>
    <property type="match status" value="1"/>
</dbReference>